<sequence>MDWDRTRRFDDHRGGESYRPGTSRAYSRRSRSPPPRIRSPPSRLVADTWVPSTSRGYGRARSRSPPFRRRASRSPPAYKRDTTQGSYPKPYSSQKFSPRRDVRPRSPLPPSRRPRSPYGEGRARDISWSQSASTSRHTRDTSPPGRDSGYYRNDRHPPSVGRYMRSGSPSRHGPLSDDDQRPTMTSRARSPFYSGRKDPAMDRFSGNRRRSQSPNDSLPKRTSAHGSMPNSRRSSPLHDKAPRANRSRSPPANYLEHRHSRDQAVSIQNSSMSIAKGKLGTPETRRSPAAEQAGAKPTPGQDDISSSRSTEIPGRTNHTKPLYLNNIPSQPKAFSNNSHRSPPTDLPHGPKTLPSHPRASNISILSAPTRPRGNPGFKENGWAGTQSRRGPTPTGAQGAPTAPRSTQLTAPSAESQRARSYRPESASGAPVGSQKYSKHLVGLNTIIPGGRPFASELDAAMERRLSQLDADKDRLFEQNTESQKLKRIGLRDWDRLERESSICALKSELAESHLQCITDTDGTLGRAMF</sequence>
<feature type="compositionally biased region" description="Polar residues" evidence="1">
    <location>
        <begin position="403"/>
        <end position="415"/>
    </location>
</feature>
<feature type="compositionally biased region" description="Polar residues" evidence="1">
    <location>
        <begin position="224"/>
        <end position="234"/>
    </location>
</feature>
<reference evidence="2 3" key="1">
    <citation type="submission" date="2024-07" db="EMBL/GenBank/DDBJ databases">
        <title>Section-level genome sequencing and comparative genomics of Aspergillus sections Usti and Cavernicolus.</title>
        <authorList>
            <consortium name="Lawrence Berkeley National Laboratory"/>
            <person name="Nybo J.L."/>
            <person name="Vesth T.C."/>
            <person name="Theobald S."/>
            <person name="Frisvad J.C."/>
            <person name="Larsen T.O."/>
            <person name="Kjaerboelling I."/>
            <person name="Rothschild-Mancinelli K."/>
            <person name="Lyhne E.K."/>
            <person name="Kogle M.E."/>
            <person name="Barry K."/>
            <person name="Clum A."/>
            <person name="Na H."/>
            <person name="Ledsgaard L."/>
            <person name="Lin J."/>
            <person name="Lipzen A."/>
            <person name="Kuo A."/>
            <person name="Riley R."/>
            <person name="Mondo S."/>
            <person name="Labutti K."/>
            <person name="Haridas S."/>
            <person name="Pangalinan J."/>
            <person name="Salamov A.A."/>
            <person name="Simmons B.A."/>
            <person name="Magnuson J.K."/>
            <person name="Chen J."/>
            <person name="Drula E."/>
            <person name="Henrissat B."/>
            <person name="Wiebenga A."/>
            <person name="Lubbers R.J."/>
            <person name="Gomes A.C."/>
            <person name="Makela M.R."/>
            <person name="Stajich J."/>
            <person name="Grigoriev I.V."/>
            <person name="Mortensen U.H."/>
            <person name="De Vries R.P."/>
            <person name="Baker S.E."/>
            <person name="Andersen M.R."/>
        </authorList>
    </citation>
    <scope>NUCLEOTIDE SEQUENCE [LARGE SCALE GENOMIC DNA]</scope>
    <source>
        <strain evidence="2 3">CBS 588.65</strain>
    </source>
</reference>
<feature type="compositionally biased region" description="Polar residues" evidence="1">
    <location>
        <begin position="263"/>
        <end position="273"/>
    </location>
</feature>
<keyword evidence="3" id="KW-1185">Reference proteome</keyword>
<protein>
    <submittedName>
        <fullName evidence="2">Uncharacterized protein</fullName>
    </submittedName>
</protein>
<feature type="compositionally biased region" description="Polar residues" evidence="1">
    <location>
        <begin position="326"/>
        <end position="341"/>
    </location>
</feature>
<proteinExistence type="predicted"/>
<dbReference type="Proteomes" id="UP001610334">
    <property type="component" value="Unassembled WGS sequence"/>
</dbReference>
<accession>A0ABR4GV65</accession>
<evidence type="ECO:0000256" key="1">
    <source>
        <dbReference type="SAM" id="MobiDB-lite"/>
    </source>
</evidence>
<comment type="caution">
    <text evidence="2">The sequence shown here is derived from an EMBL/GenBank/DDBJ whole genome shotgun (WGS) entry which is preliminary data.</text>
</comment>
<name>A0ABR4GV65_9EURO</name>
<feature type="compositionally biased region" description="Polar residues" evidence="1">
    <location>
        <begin position="83"/>
        <end position="96"/>
    </location>
</feature>
<feature type="compositionally biased region" description="Basic and acidic residues" evidence="1">
    <location>
        <begin position="1"/>
        <end position="16"/>
    </location>
</feature>
<feature type="region of interest" description="Disordered" evidence="1">
    <location>
        <begin position="1"/>
        <end position="434"/>
    </location>
</feature>
<feature type="compositionally biased region" description="Basic residues" evidence="1">
    <location>
        <begin position="58"/>
        <end position="72"/>
    </location>
</feature>
<evidence type="ECO:0000313" key="2">
    <source>
        <dbReference type="EMBL" id="KAL2802902.1"/>
    </source>
</evidence>
<evidence type="ECO:0000313" key="3">
    <source>
        <dbReference type="Proteomes" id="UP001610334"/>
    </source>
</evidence>
<gene>
    <name evidence="2" type="ORF">BJX63DRAFT_425730</name>
</gene>
<organism evidence="2 3">
    <name type="scientific">Aspergillus granulosus</name>
    <dbReference type="NCBI Taxonomy" id="176169"/>
    <lineage>
        <taxon>Eukaryota</taxon>
        <taxon>Fungi</taxon>
        <taxon>Dikarya</taxon>
        <taxon>Ascomycota</taxon>
        <taxon>Pezizomycotina</taxon>
        <taxon>Eurotiomycetes</taxon>
        <taxon>Eurotiomycetidae</taxon>
        <taxon>Eurotiales</taxon>
        <taxon>Aspergillaceae</taxon>
        <taxon>Aspergillus</taxon>
        <taxon>Aspergillus subgen. Nidulantes</taxon>
    </lineage>
</organism>
<dbReference type="EMBL" id="JBFXLT010000159">
    <property type="protein sequence ID" value="KAL2802902.1"/>
    <property type="molecule type" value="Genomic_DNA"/>
</dbReference>